<comment type="caution">
    <text evidence="1">The sequence shown here is derived from an EMBL/GenBank/DDBJ whole genome shotgun (WGS) entry which is preliminary data.</text>
</comment>
<proteinExistence type="predicted"/>
<protein>
    <submittedName>
        <fullName evidence="1">Uncharacterized protein</fullName>
    </submittedName>
</protein>
<organism evidence="1 2">
    <name type="scientific">Mesorhizobium helmanticense</name>
    <dbReference type="NCBI Taxonomy" id="1776423"/>
    <lineage>
        <taxon>Bacteria</taxon>
        <taxon>Pseudomonadati</taxon>
        <taxon>Pseudomonadota</taxon>
        <taxon>Alphaproteobacteria</taxon>
        <taxon>Hyphomicrobiales</taxon>
        <taxon>Phyllobacteriaceae</taxon>
        <taxon>Mesorhizobium</taxon>
    </lineage>
</organism>
<accession>A0A2T4IKZ4</accession>
<evidence type="ECO:0000313" key="1">
    <source>
        <dbReference type="EMBL" id="PTE06273.1"/>
    </source>
</evidence>
<keyword evidence="2" id="KW-1185">Reference proteome</keyword>
<reference evidence="1 2" key="1">
    <citation type="submission" date="2018-03" db="EMBL/GenBank/DDBJ databases">
        <title>Genome sequence of the symbiotic type strain Mesorhizobium helmanticense CSLC115NT isolated from Lotus corniculatus nodules.</title>
        <authorList>
            <person name="Sannazzaro A.I."/>
            <person name="Torres Tejerizo G.A."/>
            <person name="Dip D."/>
            <person name="Caballero M."/>
            <person name="Pistorio M."/>
            <person name="Estrella M.J."/>
        </authorList>
    </citation>
    <scope>NUCLEOTIDE SEQUENCE [LARGE SCALE GENOMIC DNA]</scope>
    <source>
        <strain evidence="1 2">CSLC115N</strain>
    </source>
</reference>
<dbReference type="OrthoDB" id="7596615at2"/>
<dbReference type="AlphaFoldDB" id="A0A2T4IKZ4"/>
<evidence type="ECO:0000313" key="2">
    <source>
        <dbReference type="Proteomes" id="UP000240259"/>
    </source>
</evidence>
<dbReference type="Proteomes" id="UP000240259">
    <property type="component" value="Unassembled WGS sequence"/>
</dbReference>
<sequence length="203" mass="22763">MAAHPRNVFINCAFDAEFEPLFHAIVFTVIRSGFRARCATESDDAGENRFSKIQQIVEECRYGIHDISRTETSGNPPLPRFNMPLELGLFLGARRFGDGDQKKKKTLILDREQYRFQRFVSDLAGQDIHSHNGDVSIAVREVATWLRTQSRSTTVPGGMKIADEFAMFQEALPAILGQQGLARAEMTFGDYTAIAVAYIKENA</sequence>
<dbReference type="EMBL" id="PZJX01000078">
    <property type="protein sequence ID" value="PTE06273.1"/>
    <property type="molecule type" value="Genomic_DNA"/>
</dbReference>
<name>A0A2T4IKZ4_9HYPH</name>
<gene>
    <name evidence="1" type="ORF">C9427_32555</name>
</gene>
<dbReference type="RefSeq" id="WP_107653061.1">
    <property type="nucleotide sequence ID" value="NZ_PZJX01000078.1"/>
</dbReference>